<evidence type="ECO:0000256" key="5">
    <source>
        <dbReference type="ARBA" id="ARBA00038359"/>
    </source>
</evidence>
<evidence type="ECO:0000256" key="1">
    <source>
        <dbReference type="ARBA" id="ARBA00004141"/>
    </source>
</evidence>
<gene>
    <name evidence="8" type="ORF">SUNI508_08945</name>
</gene>
<evidence type="ECO:0000256" key="4">
    <source>
        <dbReference type="ARBA" id="ARBA00023136"/>
    </source>
</evidence>
<feature type="transmembrane region" description="Helical" evidence="6">
    <location>
        <begin position="44"/>
        <end position="65"/>
    </location>
</feature>
<evidence type="ECO:0000256" key="3">
    <source>
        <dbReference type="ARBA" id="ARBA00022989"/>
    </source>
</evidence>
<evidence type="ECO:0000259" key="7">
    <source>
        <dbReference type="Pfam" id="PF20684"/>
    </source>
</evidence>
<feature type="transmembrane region" description="Helical" evidence="6">
    <location>
        <begin position="97"/>
        <end position="115"/>
    </location>
</feature>
<dbReference type="Pfam" id="PF20684">
    <property type="entry name" value="Fung_rhodopsin"/>
    <property type="match status" value="1"/>
</dbReference>
<evidence type="ECO:0000313" key="9">
    <source>
        <dbReference type="Proteomes" id="UP001408356"/>
    </source>
</evidence>
<feature type="transmembrane region" description="Helical" evidence="6">
    <location>
        <begin position="127"/>
        <end position="148"/>
    </location>
</feature>
<dbReference type="InterPro" id="IPR052337">
    <property type="entry name" value="SAT4-like"/>
</dbReference>
<evidence type="ECO:0000313" key="8">
    <source>
        <dbReference type="EMBL" id="KAK9417365.1"/>
    </source>
</evidence>
<dbReference type="PANTHER" id="PTHR33048">
    <property type="entry name" value="PTH11-LIKE INTEGRAL MEMBRANE PROTEIN (AFU_ORTHOLOGUE AFUA_5G11245)"/>
    <property type="match status" value="1"/>
</dbReference>
<accession>A0ABR2URS2</accession>
<reference evidence="8 9" key="1">
    <citation type="journal article" date="2024" name="J. Plant Pathol.">
        <title>Sequence and assembly of the genome of Seiridium unicorne, isolate CBS 538.82, causal agent of cypress canker disease.</title>
        <authorList>
            <person name="Scali E."/>
            <person name="Rocca G.D."/>
            <person name="Danti R."/>
            <person name="Garbelotto M."/>
            <person name="Barberini S."/>
            <person name="Baroncelli R."/>
            <person name="Emiliani G."/>
        </authorList>
    </citation>
    <scope>NUCLEOTIDE SEQUENCE [LARGE SCALE GENOMIC DNA]</scope>
    <source>
        <strain evidence="8 9">BM-138-508</strain>
    </source>
</reference>
<comment type="subcellular location">
    <subcellularLocation>
        <location evidence="1">Membrane</location>
        <topology evidence="1">Multi-pass membrane protein</topology>
    </subcellularLocation>
</comment>
<proteinExistence type="inferred from homology"/>
<dbReference type="InterPro" id="IPR049326">
    <property type="entry name" value="Rhodopsin_dom_fungi"/>
</dbReference>
<sequence length="350" mass="38723">MRPTTQSAKENFAACVAMMVICFIFVTLRCAVRLTALQMPTPSDWLCLLALLLFFAYAVIIINFICNTSAYGAFDFATTTDLVELQNLLKVGFQVEILFGTGLSVVKFSILAFYYELFHVHIVMRRIVVGTAVVCLAWFIASTLLIVLQCTPPQAFWETFLSPQYCLSNTRVLLGFEISNLFIDLAILAIPVNMVRQLQLATAKKTSLLMIFALGGFVCVTSIVRLSAIWRPPNVDANYDFPMTMMWSTIQLGTAIVCACLPTLGRLLSFLAKPVQHLYNTYRIHSSPQHGSGKIPSGGSQKVPWVKIGDDGYHASAEGWAPGHSRDGSDHLLQSMPNRGVLVQREVQVA</sequence>
<feature type="transmembrane region" description="Helical" evidence="6">
    <location>
        <begin position="250"/>
        <end position="272"/>
    </location>
</feature>
<feature type="transmembrane region" description="Helical" evidence="6">
    <location>
        <begin position="12"/>
        <end position="32"/>
    </location>
</feature>
<dbReference type="PANTHER" id="PTHR33048:SF47">
    <property type="entry name" value="INTEGRAL MEMBRANE PROTEIN-RELATED"/>
    <property type="match status" value="1"/>
</dbReference>
<protein>
    <submittedName>
        <fullName evidence="8">Integral membrane protein</fullName>
    </submittedName>
</protein>
<keyword evidence="9" id="KW-1185">Reference proteome</keyword>
<keyword evidence="3 6" id="KW-1133">Transmembrane helix</keyword>
<keyword evidence="4 6" id="KW-0472">Membrane</keyword>
<dbReference type="EMBL" id="JARVKF010000399">
    <property type="protein sequence ID" value="KAK9417365.1"/>
    <property type="molecule type" value="Genomic_DNA"/>
</dbReference>
<keyword evidence="2 6" id="KW-0812">Transmembrane</keyword>
<feature type="transmembrane region" description="Helical" evidence="6">
    <location>
        <begin position="172"/>
        <end position="195"/>
    </location>
</feature>
<name>A0ABR2URS2_9PEZI</name>
<comment type="similarity">
    <text evidence="5">Belongs to the SAT4 family.</text>
</comment>
<dbReference type="Proteomes" id="UP001408356">
    <property type="component" value="Unassembled WGS sequence"/>
</dbReference>
<evidence type="ECO:0000256" key="2">
    <source>
        <dbReference type="ARBA" id="ARBA00022692"/>
    </source>
</evidence>
<feature type="domain" description="Rhodopsin" evidence="7">
    <location>
        <begin position="28"/>
        <end position="269"/>
    </location>
</feature>
<evidence type="ECO:0000256" key="6">
    <source>
        <dbReference type="SAM" id="Phobius"/>
    </source>
</evidence>
<feature type="transmembrane region" description="Helical" evidence="6">
    <location>
        <begin position="207"/>
        <end position="230"/>
    </location>
</feature>
<organism evidence="8 9">
    <name type="scientific">Seiridium unicorne</name>
    <dbReference type="NCBI Taxonomy" id="138068"/>
    <lineage>
        <taxon>Eukaryota</taxon>
        <taxon>Fungi</taxon>
        <taxon>Dikarya</taxon>
        <taxon>Ascomycota</taxon>
        <taxon>Pezizomycotina</taxon>
        <taxon>Sordariomycetes</taxon>
        <taxon>Xylariomycetidae</taxon>
        <taxon>Amphisphaeriales</taxon>
        <taxon>Sporocadaceae</taxon>
        <taxon>Seiridium</taxon>
    </lineage>
</organism>
<comment type="caution">
    <text evidence="8">The sequence shown here is derived from an EMBL/GenBank/DDBJ whole genome shotgun (WGS) entry which is preliminary data.</text>
</comment>